<dbReference type="AlphaFoldDB" id="C6CAJ9"/>
<proteinExistence type="predicted"/>
<dbReference type="Gene3D" id="3.30.70.1060">
    <property type="entry name" value="Dimeric alpha+beta barrel"/>
    <property type="match status" value="1"/>
</dbReference>
<evidence type="ECO:0000313" key="1">
    <source>
        <dbReference type="EMBL" id="ACS86497.1"/>
    </source>
</evidence>
<dbReference type="STRING" id="579405.Dd703_2720"/>
<accession>C6CAJ9</accession>
<name>C6CAJ9_MUSP7</name>
<dbReference type="HOGENOM" id="CLU_110355_6_0_6"/>
<dbReference type="Proteomes" id="UP000002734">
    <property type="component" value="Chromosome"/>
</dbReference>
<reference evidence="1" key="1">
    <citation type="submission" date="2009-06" db="EMBL/GenBank/DDBJ databases">
        <title>Complete sequence of Dickeya dadantii Ech703.</title>
        <authorList>
            <consortium name="US DOE Joint Genome Institute"/>
            <person name="Lucas S."/>
            <person name="Copeland A."/>
            <person name="Lapidus A."/>
            <person name="Glavina del Rio T."/>
            <person name="Dalin E."/>
            <person name="Tice H."/>
            <person name="Bruce D."/>
            <person name="Goodwin L."/>
            <person name="Pitluck S."/>
            <person name="Chertkov O."/>
            <person name="Brettin T."/>
            <person name="Detter J.C."/>
            <person name="Han C."/>
            <person name="Larimer F."/>
            <person name="Land M."/>
            <person name="Hauser L."/>
            <person name="Kyrpides N."/>
            <person name="Mikhailova N."/>
            <person name="Balakrishnan V."/>
            <person name="Glasner J."/>
            <person name="Perna N.T."/>
        </authorList>
    </citation>
    <scope>NUCLEOTIDE SEQUENCE [LARGE SCALE GENOMIC DNA]</scope>
    <source>
        <strain evidence="1">Ech703</strain>
    </source>
</reference>
<dbReference type="RefSeq" id="WP_015854402.1">
    <property type="nucleotide sequence ID" value="NC_012880.1"/>
</dbReference>
<sequence>MLHAITLEYTSPKYEFEKHMDAHKKWLADNIRGGHIIFAGPLENGTGGFILASGINAAEIGMLLSDDPFVIFKLVKVDIKTIEPTICSGSFHSGWASGATFL</sequence>
<protein>
    <recommendedName>
        <fullName evidence="3">YCII-related domain-containing protein</fullName>
    </recommendedName>
</protein>
<dbReference type="InterPro" id="IPR011008">
    <property type="entry name" value="Dimeric_a/b-barrel"/>
</dbReference>
<evidence type="ECO:0008006" key="3">
    <source>
        <dbReference type="Google" id="ProtNLM"/>
    </source>
</evidence>
<keyword evidence="2" id="KW-1185">Reference proteome</keyword>
<gene>
    <name evidence="1" type="ordered locus">Dd703_2720</name>
</gene>
<dbReference type="EMBL" id="CP001654">
    <property type="protein sequence ID" value="ACS86497.1"/>
    <property type="molecule type" value="Genomic_DNA"/>
</dbReference>
<dbReference type="KEGG" id="dda:Dd703_2720"/>
<evidence type="ECO:0000313" key="2">
    <source>
        <dbReference type="Proteomes" id="UP000002734"/>
    </source>
</evidence>
<organism evidence="1 2">
    <name type="scientific">Musicola paradisiaca (strain Ech703)</name>
    <name type="common">Dickeya paradisiaca</name>
    <name type="synonym">Dickeya dadantii</name>
    <dbReference type="NCBI Taxonomy" id="579405"/>
    <lineage>
        <taxon>Bacteria</taxon>
        <taxon>Pseudomonadati</taxon>
        <taxon>Pseudomonadota</taxon>
        <taxon>Gammaproteobacteria</taxon>
        <taxon>Enterobacterales</taxon>
        <taxon>Pectobacteriaceae</taxon>
        <taxon>Musicola</taxon>
    </lineage>
</organism>
<dbReference type="SUPFAM" id="SSF54909">
    <property type="entry name" value="Dimeric alpha+beta barrel"/>
    <property type="match status" value="1"/>
</dbReference>
<dbReference type="eggNOG" id="COG2350">
    <property type="taxonomic scope" value="Bacteria"/>
</dbReference>